<gene>
    <name evidence="6" type="ORF">EDC64_101649</name>
</gene>
<dbReference type="SUPFAM" id="SSF53720">
    <property type="entry name" value="ALDH-like"/>
    <property type="match status" value="1"/>
</dbReference>
<sequence length="491" mass="51912">MTVHAPIPGNTPEFALMREQMLIGGQWVDADGGSTLTVENPATGDILGTVPDAGSGETRRAIEAAAQAFVSWRAKTAAERATLLHKLADLLLANQDELGRILTAEQGKPLAEAKGEIGASASYVRWFAEEARRLYGDTIPSPWPDRRILVTKEPVGVVAAITPWNFPSSMLSRKIGAALAAGCTVVCKPSELTPFSGLAWGVLAEMAGIPAGVINIVTGDAKSIGGEMTANPLVKKVTFTGSTAVGKLLMKQSAETMKKVSLELGGNAPFLVFDDADLDKAVEGAIASKYRNAGQTCVCANRFYVQAGIYDAFVEKFAAASRSLKVGDGMDEGVEQGPLIEEKAVAKVERLLQDAVKKGARVVTGGKRHPLGGSFFEPTVIADATPGMAFAREEIFGPMAPVFKFETEAEAVRLANATEYGLACYFYTRDLGRAFRVAEGLEYGQVGINAGVITTEVAPFGGVKESGVGREGSKYGCDDYLNIKYVCIGGL</sequence>
<dbReference type="GO" id="GO:0005829">
    <property type="term" value="C:cytosol"/>
    <property type="evidence" value="ECO:0007669"/>
    <property type="project" value="TreeGrafter"/>
</dbReference>
<dbReference type="InterPro" id="IPR016161">
    <property type="entry name" value="Ald_DH/histidinol_DH"/>
</dbReference>
<dbReference type="EMBL" id="SMAI01000001">
    <property type="protein sequence ID" value="TCT08128.1"/>
    <property type="molecule type" value="Genomic_DNA"/>
</dbReference>
<dbReference type="PROSITE" id="PS00070">
    <property type="entry name" value="ALDEHYDE_DEHYDR_CYS"/>
    <property type="match status" value="1"/>
</dbReference>
<proteinExistence type="inferred from homology"/>
<dbReference type="Pfam" id="PF00171">
    <property type="entry name" value="Aldedh"/>
    <property type="match status" value="1"/>
</dbReference>
<dbReference type="InterPro" id="IPR010102">
    <property type="entry name" value="Succ_semiAld_DH"/>
</dbReference>
<dbReference type="RefSeq" id="WP_274594931.1">
    <property type="nucleotide sequence ID" value="NZ_SMAI01000001.1"/>
</dbReference>
<dbReference type="CDD" id="cd07103">
    <property type="entry name" value="ALDH_F5_SSADH_GabD"/>
    <property type="match status" value="1"/>
</dbReference>
<dbReference type="FunFam" id="3.40.605.10:FF:000005">
    <property type="entry name" value="Succinate-semialdehyde dehydrogenase I"/>
    <property type="match status" value="1"/>
</dbReference>
<protein>
    <submittedName>
        <fullName evidence="6">Succinate semialdehyde dehydrogenase</fullName>
    </submittedName>
</protein>
<dbReference type="Gene3D" id="3.40.309.10">
    <property type="entry name" value="Aldehyde Dehydrogenase, Chain A, domain 2"/>
    <property type="match status" value="1"/>
</dbReference>
<evidence type="ECO:0000256" key="2">
    <source>
        <dbReference type="ARBA" id="ARBA00023002"/>
    </source>
</evidence>
<feature type="active site" evidence="3">
    <location>
        <position position="263"/>
    </location>
</feature>
<dbReference type="PANTHER" id="PTHR43353">
    <property type="entry name" value="SUCCINATE-SEMIALDEHYDE DEHYDROGENASE, MITOCHONDRIAL"/>
    <property type="match status" value="1"/>
</dbReference>
<dbReference type="InterPro" id="IPR015590">
    <property type="entry name" value="Aldehyde_DH_dom"/>
</dbReference>
<dbReference type="GO" id="GO:0009450">
    <property type="term" value="P:gamma-aminobutyric acid catabolic process"/>
    <property type="evidence" value="ECO:0007669"/>
    <property type="project" value="InterPro"/>
</dbReference>
<evidence type="ECO:0000256" key="1">
    <source>
        <dbReference type="ARBA" id="ARBA00009986"/>
    </source>
</evidence>
<dbReference type="GO" id="GO:0004777">
    <property type="term" value="F:succinate-semialdehyde dehydrogenase (NAD+) activity"/>
    <property type="evidence" value="ECO:0007669"/>
    <property type="project" value="TreeGrafter"/>
</dbReference>
<organism evidence="6 7">
    <name type="scientific">Aquabacter spiritensis</name>
    <dbReference type="NCBI Taxonomy" id="933073"/>
    <lineage>
        <taxon>Bacteria</taxon>
        <taxon>Pseudomonadati</taxon>
        <taxon>Pseudomonadota</taxon>
        <taxon>Alphaproteobacteria</taxon>
        <taxon>Hyphomicrobiales</taxon>
        <taxon>Xanthobacteraceae</taxon>
        <taxon>Aquabacter</taxon>
    </lineage>
</organism>
<dbReference type="InterPro" id="IPR016162">
    <property type="entry name" value="Ald_DH_N"/>
</dbReference>
<dbReference type="InterPro" id="IPR016163">
    <property type="entry name" value="Ald_DH_C"/>
</dbReference>
<evidence type="ECO:0000313" key="7">
    <source>
        <dbReference type="Proteomes" id="UP000294664"/>
    </source>
</evidence>
<dbReference type="Gene3D" id="3.40.605.10">
    <property type="entry name" value="Aldehyde Dehydrogenase, Chain A, domain 1"/>
    <property type="match status" value="1"/>
</dbReference>
<dbReference type="PROSITE" id="PS00687">
    <property type="entry name" value="ALDEHYDE_DEHYDR_GLU"/>
    <property type="match status" value="1"/>
</dbReference>
<accession>A0A4V2UYN6</accession>
<dbReference type="FunFam" id="3.40.309.10:FF:000004">
    <property type="entry name" value="Succinate-semialdehyde dehydrogenase I"/>
    <property type="match status" value="1"/>
</dbReference>
<dbReference type="InterPro" id="IPR029510">
    <property type="entry name" value="Ald_DH_CS_GLU"/>
</dbReference>
<dbReference type="PANTHER" id="PTHR43353:SF5">
    <property type="entry name" value="SUCCINATE-SEMIALDEHYDE DEHYDROGENASE, MITOCHONDRIAL"/>
    <property type="match status" value="1"/>
</dbReference>
<evidence type="ECO:0000256" key="4">
    <source>
        <dbReference type="RuleBase" id="RU003345"/>
    </source>
</evidence>
<keyword evidence="7" id="KW-1185">Reference proteome</keyword>
<evidence type="ECO:0000313" key="6">
    <source>
        <dbReference type="EMBL" id="TCT08128.1"/>
    </source>
</evidence>
<dbReference type="NCBIfam" id="TIGR01780">
    <property type="entry name" value="SSADH"/>
    <property type="match status" value="1"/>
</dbReference>
<comment type="caution">
    <text evidence="6">The sequence shown here is derived from an EMBL/GenBank/DDBJ whole genome shotgun (WGS) entry which is preliminary data.</text>
</comment>
<dbReference type="AlphaFoldDB" id="A0A4V2UYN6"/>
<dbReference type="Proteomes" id="UP000294664">
    <property type="component" value="Unassembled WGS sequence"/>
</dbReference>
<reference evidence="6 7" key="1">
    <citation type="submission" date="2019-03" db="EMBL/GenBank/DDBJ databases">
        <title>Genomic Encyclopedia of Type Strains, Phase IV (KMG-IV): sequencing the most valuable type-strain genomes for metagenomic binning, comparative biology and taxonomic classification.</title>
        <authorList>
            <person name="Goeker M."/>
        </authorList>
    </citation>
    <scope>NUCLEOTIDE SEQUENCE [LARGE SCALE GENOMIC DNA]</scope>
    <source>
        <strain evidence="6 7">DSM 9035</strain>
    </source>
</reference>
<feature type="domain" description="Aldehyde dehydrogenase" evidence="5">
    <location>
        <begin position="27"/>
        <end position="486"/>
    </location>
</feature>
<dbReference type="InterPro" id="IPR016160">
    <property type="entry name" value="Ald_DH_CS_CYS"/>
</dbReference>
<comment type="similarity">
    <text evidence="1 4">Belongs to the aldehyde dehydrogenase family.</text>
</comment>
<evidence type="ECO:0000256" key="3">
    <source>
        <dbReference type="PROSITE-ProRule" id="PRU10007"/>
    </source>
</evidence>
<dbReference type="InterPro" id="IPR050740">
    <property type="entry name" value="Aldehyde_DH_Superfamily"/>
</dbReference>
<evidence type="ECO:0000259" key="5">
    <source>
        <dbReference type="Pfam" id="PF00171"/>
    </source>
</evidence>
<keyword evidence="2 4" id="KW-0560">Oxidoreductase</keyword>
<name>A0A4V2UYN6_9HYPH</name>